<dbReference type="Gene3D" id="3.30.750.24">
    <property type="entry name" value="STAS domain"/>
    <property type="match status" value="1"/>
</dbReference>
<dbReference type="PROSITE" id="PS50801">
    <property type="entry name" value="STAS"/>
    <property type="match status" value="1"/>
</dbReference>
<feature type="domain" description="STAS" evidence="1">
    <location>
        <begin position="50"/>
        <end position="113"/>
    </location>
</feature>
<dbReference type="EMBL" id="JAAVJB010000009">
    <property type="protein sequence ID" value="NJP65174.1"/>
    <property type="molecule type" value="Genomic_DNA"/>
</dbReference>
<dbReference type="InterPro" id="IPR036513">
    <property type="entry name" value="STAS_dom_sf"/>
</dbReference>
<dbReference type="Pfam" id="PF13466">
    <property type="entry name" value="STAS_2"/>
    <property type="match status" value="1"/>
</dbReference>
<dbReference type="RefSeq" id="WP_167931706.1">
    <property type="nucleotide sequence ID" value="NZ_JAAVJB010000009.1"/>
</dbReference>
<name>A0ABX1ADH6_9ACTN</name>
<evidence type="ECO:0000313" key="3">
    <source>
        <dbReference type="Proteomes" id="UP000746503"/>
    </source>
</evidence>
<keyword evidence="3" id="KW-1185">Reference proteome</keyword>
<comment type="caution">
    <text evidence="2">The sequence shown here is derived from an EMBL/GenBank/DDBJ whole genome shotgun (WGS) entry which is preliminary data.</text>
</comment>
<dbReference type="InterPro" id="IPR002645">
    <property type="entry name" value="STAS_dom"/>
</dbReference>
<dbReference type="Proteomes" id="UP000746503">
    <property type="component" value="Unassembled WGS sequence"/>
</dbReference>
<evidence type="ECO:0000259" key="1">
    <source>
        <dbReference type="PROSITE" id="PS50801"/>
    </source>
</evidence>
<protein>
    <submittedName>
        <fullName evidence="2">Anti-sigma factor antagonist</fullName>
    </submittedName>
</protein>
<sequence>MENPGGNLVVISVPFRNPAAHVLVLRGRADGQAVGLEAHFDHALAGGAPLIVDLAALTFGDSTLLRLLLAARAQCQVLLVGPLGPAFERRLATTGAAGLFAVAPTLAAALAALPSAPDGLEA</sequence>
<accession>A0ABX1ADH6</accession>
<dbReference type="InterPro" id="IPR058548">
    <property type="entry name" value="MlaB-like_STAS"/>
</dbReference>
<proteinExistence type="predicted"/>
<reference evidence="2 3" key="1">
    <citation type="submission" date="2020-03" db="EMBL/GenBank/DDBJ databases">
        <title>Draft genome of Streptomyces sp. ventii, isolated from the Axial Seamount in the Pacific Ocean, and resequencing of the two type strains Streptomyces lonarensis strain NCL 716 and Streptomyces bohaiensis strain 11A07.</title>
        <authorList>
            <person name="Loughran R.M."/>
            <person name="Pfannmuller K.M."/>
            <person name="Wasson B.J."/>
            <person name="Deadmond M.C."/>
            <person name="Paddock B.E."/>
            <person name="Koyack M.J."/>
            <person name="Gallegos D.A."/>
            <person name="Mitchell E.A."/>
            <person name="Ushijima B."/>
            <person name="Saw J.H."/>
            <person name="Mcphail K.L."/>
            <person name="Videau P."/>
        </authorList>
    </citation>
    <scope>NUCLEOTIDE SEQUENCE [LARGE SCALE GENOMIC DNA]</scope>
    <source>
        <strain evidence="3">5675061</strain>
    </source>
</reference>
<evidence type="ECO:0000313" key="2">
    <source>
        <dbReference type="EMBL" id="NJP65174.1"/>
    </source>
</evidence>
<dbReference type="SUPFAM" id="SSF52091">
    <property type="entry name" value="SpoIIaa-like"/>
    <property type="match status" value="1"/>
</dbReference>
<gene>
    <name evidence="2" type="ORF">HCJ92_02450</name>
</gene>
<organism evidence="2 3">
    <name type="scientific">Streptomyces spiramenti</name>
    <dbReference type="NCBI Taxonomy" id="2720606"/>
    <lineage>
        <taxon>Bacteria</taxon>
        <taxon>Bacillati</taxon>
        <taxon>Actinomycetota</taxon>
        <taxon>Actinomycetes</taxon>
        <taxon>Kitasatosporales</taxon>
        <taxon>Streptomycetaceae</taxon>
        <taxon>Streptomyces</taxon>
    </lineage>
</organism>